<evidence type="ECO:0000313" key="1">
    <source>
        <dbReference type="EMBL" id="KAL2489519.1"/>
    </source>
</evidence>
<evidence type="ECO:0000313" key="2">
    <source>
        <dbReference type="Proteomes" id="UP001604277"/>
    </source>
</evidence>
<protein>
    <submittedName>
        <fullName evidence="1">Uncharacterized protein</fullName>
    </submittedName>
</protein>
<comment type="caution">
    <text evidence="1">The sequence shown here is derived from an EMBL/GenBank/DDBJ whole genome shotgun (WGS) entry which is preliminary data.</text>
</comment>
<accession>A0ABD1RR49</accession>
<name>A0ABD1RR49_9LAMI</name>
<dbReference type="Proteomes" id="UP001604277">
    <property type="component" value="Unassembled WGS sequence"/>
</dbReference>
<dbReference type="AlphaFoldDB" id="A0ABD1RR49"/>
<organism evidence="1 2">
    <name type="scientific">Forsythia ovata</name>
    <dbReference type="NCBI Taxonomy" id="205694"/>
    <lineage>
        <taxon>Eukaryota</taxon>
        <taxon>Viridiplantae</taxon>
        <taxon>Streptophyta</taxon>
        <taxon>Embryophyta</taxon>
        <taxon>Tracheophyta</taxon>
        <taxon>Spermatophyta</taxon>
        <taxon>Magnoliopsida</taxon>
        <taxon>eudicotyledons</taxon>
        <taxon>Gunneridae</taxon>
        <taxon>Pentapetalae</taxon>
        <taxon>asterids</taxon>
        <taxon>lamiids</taxon>
        <taxon>Lamiales</taxon>
        <taxon>Oleaceae</taxon>
        <taxon>Forsythieae</taxon>
        <taxon>Forsythia</taxon>
    </lineage>
</organism>
<keyword evidence="2" id="KW-1185">Reference proteome</keyword>
<dbReference type="EMBL" id="JBFOLJ010000012">
    <property type="protein sequence ID" value="KAL2489519.1"/>
    <property type="molecule type" value="Genomic_DNA"/>
</dbReference>
<sequence length="119" mass="12983">MHGNTINAYPTWKCKEQDPRKVGEDVLSHMPCDCVEAKARPNARTSGWRAGISCSSPAVEVPRCAVYTVARGIFGDSKIVHAALLAPHDVKEVRSPGTTSNPHKRNNHENLGAIVFYST</sequence>
<gene>
    <name evidence="1" type="ORF">Fot_42811</name>
</gene>
<reference evidence="2" key="1">
    <citation type="submission" date="2024-07" db="EMBL/GenBank/DDBJ databases">
        <title>Two chromosome-level genome assemblies of Korean endemic species Abeliophyllum distichum and Forsythia ovata (Oleaceae).</title>
        <authorList>
            <person name="Jang H."/>
        </authorList>
    </citation>
    <scope>NUCLEOTIDE SEQUENCE [LARGE SCALE GENOMIC DNA]</scope>
</reference>
<proteinExistence type="predicted"/>